<dbReference type="RefSeq" id="WP_096056805.1">
    <property type="nucleotide sequence ID" value="NZ_CP023344.1"/>
</dbReference>
<dbReference type="OrthoDB" id="7067843at2"/>
<dbReference type="AlphaFoldDB" id="A0A290Q9I1"/>
<protein>
    <recommendedName>
        <fullName evidence="3">GIY-YIG domain-containing protein</fullName>
    </recommendedName>
</protein>
<gene>
    <name evidence="1" type="ORF">CMV30_15100</name>
</gene>
<name>A0A290Q9I1_9BACT</name>
<accession>A0A290Q9I1</accession>
<sequence length="171" mass="19305">MIHTVHFLTFSETALTQRWRWNEKDWVMSNGFAHPVTAKQMGKVYIFADERWPLYVGKSTQSIAGRVAGAFKATPTNRVNGFGGYRFKREKTEAFLHVFMGTLAAPWTNTDAECIEAEVVFRIRQAGAWPAYQTEIHFSAPGPLHETAADEIMNYFRKLKTTGGLVSPLSS</sequence>
<dbReference type="EMBL" id="CP023344">
    <property type="protein sequence ID" value="ATC65174.1"/>
    <property type="molecule type" value="Genomic_DNA"/>
</dbReference>
<dbReference type="KEGG" id="vbh:CMV30_15100"/>
<evidence type="ECO:0000313" key="1">
    <source>
        <dbReference type="EMBL" id="ATC65174.1"/>
    </source>
</evidence>
<proteinExistence type="predicted"/>
<evidence type="ECO:0000313" key="2">
    <source>
        <dbReference type="Proteomes" id="UP000217265"/>
    </source>
</evidence>
<keyword evidence="2" id="KW-1185">Reference proteome</keyword>
<reference evidence="1 2" key="1">
    <citation type="submission" date="2017-09" db="EMBL/GenBank/DDBJ databases">
        <title>Complete genome sequence of Verrucomicrobial strain HZ-65, isolated from freshwater.</title>
        <authorList>
            <person name="Choi A."/>
        </authorList>
    </citation>
    <scope>NUCLEOTIDE SEQUENCE [LARGE SCALE GENOMIC DNA]</scope>
    <source>
        <strain evidence="1 2">HZ-65</strain>
    </source>
</reference>
<dbReference type="Proteomes" id="UP000217265">
    <property type="component" value="Chromosome"/>
</dbReference>
<organism evidence="1 2">
    <name type="scientific">Nibricoccus aquaticus</name>
    <dbReference type="NCBI Taxonomy" id="2576891"/>
    <lineage>
        <taxon>Bacteria</taxon>
        <taxon>Pseudomonadati</taxon>
        <taxon>Verrucomicrobiota</taxon>
        <taxon>Opitutia</taxon>
        <taxon>Opitutales</taxon>
        <taxon>Opitutaceae</taxon>
        <taxon>Nibricoccus</taxon>
    </lineage>
</organism>
<evidence type="ECO:0008006" key="3">
    <source>
        <dbReference type="Google" id="ProtNLM"/>
    </source>
</evidence>